<proteinExistence type="predicted"/>
<name>G2YR59_BOTF4</name>
<sequence>MHTGSVSHNGEMSSVPLDIQRAGRTNRHRVISRTSLSQNKIQLNPCFTSYRDTLTV</sequence>
<accession>G2YR59</accession>
<gene>
    <name evidence="2" type="ORF">BofuT4_uP128070.1</name>
</gene>
<dbReference type="Proteomes" id="UP000008177">
    <property type="component" value="Unplaced contigs"/>
</dbReference>
<dbReference type="InParanoid" id="G2YR59"/>
<dbReference type="EMBL" id="FQ790350">
    <property type="protein sequence ID" value="CCD54107.1"/>
    <property type="molecule type" value="Genomic_DNA"/>
</dbReference>
<evidence type="ECO:0000256" key="1">
    <source>
        <dbReference type="SAM" id="MobiDB-lite"/>
    </source>
</evidence>
<organism evidence="2 3">
    <name type="scientific">Botryotinia fuckeliana (strain T4)</name>
    <name type="common">Noble rot fungus</name>
    <name type="synonym">Botrytis cinerea</name>
    <dbReference type="NCBI Taxonomy" id="999810"/>
    <lineage>
        <taxon>Eukaryota</taxon>
        <taxon>Fungi</taxon>
        <taxon>Dikarya</taxon>
        <taxon>Ascomycota</taxon>
        <taxon>Pezizomycotina</taxon>
        <taxon>Leotiomycetes</taxon>
        <taxon>Helotiales</taxon>
        <taxon>Sclerotiniaceae</taxon>
        <taxon>Botrytis</taxon>
    </lineage>
</organism>
<evidence type="ECO:0000313" key="2">
    <source>
        <dbReference type="EMBL" id="CCD54107.1"/>
    </source>
</evidence>
<protein>
    <submittedName>
        <fullName evidence="2">Uncharacterized protein</fullName>
    </submittedName>
</protein>
<evidence type="ECO:0000313" key="3">
    <source>
        <dbReference type="Proteomes" id="UP000008177"/>
    </source>
</evidence>
<reference evidence="3" key="1">
    <citation type="journal article" date="2011" name="PLoS Genet.">
        <title>Genomic analysis of the necrotrophic fungal pathogens Sclerotinia sclerotiorum and Botrytis cinerea.</title>
        <authorList>
            <person name="Amselem J."/>
            <person name="Cuomo C.A."/>
            <person name="van Kan J.A."/>
            <person name="Viaud M."/>
            <person name="Benito E.P."/>
            <person name="Couloux A."/>
            <person name="Coutinho P.M."/>
            <person name="de Vries R.P."/>
            <person name="Dyer P.S."/>
            <person name="Fillinger S."/>
            <person name="Fournier E."/>
            <person name="Gout L."/>
            <person name="Hahn M."/>
            <person name="Kohn L."/>
            <person name="Lapalu N."/>
            <person name="Plummer K.M."/>
            <person name="Pradier J.M."/>
            <person name="Quevillon E."/>
            <person name="Sharon A."/>
            <person name="Simon A."/>
            <person name="ten Have A."/>
            <person name="Tudzynski B."/>
            <person name="Tudzynski P."/>
            <person name="Wincker P."/>
            <person name="Andrew M."/>
            <person name="Anthouard V."/>
            <person name="Beever R.E."/>
            <person name="Beffa R."/>
            <person name="Benoit I."/>
            <person name="Bouzid O."/>
            <person name="Brault B."/>
            <person name="Chen Z."/>
            <person name="Choquer M."/>
            <person name="Collemare J."/>
            <person name="Cotton P."/>
            <person name="Danchin E.G."/>
            <person name="Da Silva C."/>
            <person name="Gautier A."/>
            <person name="Giraud C."/>
            <person name="Giraud T."/>
            <person name="Gonzalez C."/>
            <person name="Grossetete S."/>
            <person name="Guldener U."/>
            <person name="Henrissat B."/>
            <person name="Howlett B.J."/>
            <person name="Kodira C."/>
            <person name="Kretschmer M."/>
            <person name="Lappartient A."/>
            <person name="Leroch M."/>
            <person name="Levis C."/>
            <person name="Mauceli E."/>
            <person name="Neuveglise C."/>
            <person name="Oeser B."/>
            <person name="Pearson M."/>
            <person name="Poulain J."/>
            <person name="Poussereau N."/>
            <person name="Quesneville H."/>
            <person name="Rascle C."/>
            <person name="Schumacher J."/>
            <person name="Segurens B."/>
            <person name="Sexton A."/>
            <person name="Silva E."/>
            <person name="Sirven C."/>
            <person name="Soanes D.M."/>
            <person name="Talbot N.J."/>
            <person name="Templeton M."/>
            <person name="Yandava C."/>
            <person name="Yarden O."/>
            <person name="Zeng Q."/>
            <person name="Rollins J.A."/>
            <person name="Lebrun M.H."/>
            <person name="Dickman M."/>
        </authorList>
    </citation>
    <scope>NUCLEOTIDE SEQUENCE [LARGE SCALE GENOMIC DNA]</scope>
    <source>
        <strain evidence="3">T4</strain>
    </source>
</reference>
<dbReference type="HOGENOM" id="CLU_3013970_0_0_1"/>
<dbReference type="AlphaFoldDB" id="G2YR59"/>
<feature type="region of interest" description="Disordered" evidence="1">
    <location>
        <begin position="1"/>
        <end position="26"/>
    </location>
</feature>
<feature type="compositionally biased region" description="Polar residues" evidence="1">
    <location>
        <begin position="1"/>
        <end position="12"/>
    </location>
</feature>